<dbReference type="RefSeq" id="WP_091827608.1">
    <property type="nucleotide sequence ID" value="NZ_FNRJ01000016.1"/>
</dbReference>
<feature type="chain" id="PRO_5017470654" evidence="5">
    <location>
        <begin position="23"/>
        <end position="390"/>
    </location>
</feature>
<comment type="similarity">
    <text evidence="2">Belongs to the membrane fusion protein (MFP) (TC 8.A.1) family.</text>
</comment>
<feature type="domain" description="Multidrug resistance protein MdtA-like barrel-sandwich hybrid" evidence="7">
    <location>
        <begin position="70"/>
        <end position="209"/>
    </location>
</feature>
<dbReference type="AlphaFoldDB" id="A0A1H4GGV4"/>
<dbReference type="Pfam" id="PF25917">
    <property type="entry name" value="BSH_RND"/>
    <property type="match status" value="1"/>
</dbReference>
<protein>
    <submittedName>
        <fullName evidence="10">Membrane fusion protein, multidrug efflux system</fullName>
    </submittedName>
</protein>
<evidence type="ECO:0000256" key="5">
    <source>
        <dbReference type="SAM" id="SignalP"/>
    </source>
</evidence>
<dbReference type="InterPro" id="IPR058626">
    <property type="entry name" value="MdtA-like_b-barrel"/>
</dbReference>
<evidence type="ECO:0000256" key="3">
    <source>
        <dbReference type="SAM" id="Coils"/>
    </source>
</evidence>
<dbReference type="InterPro" id="IPR058625">
    <property type="entry name" value="MdtA-like_BSH"/>
</dbReference>
<evidence type="ECO:0000313" key="11">
    <source>
        <dbReference type="Proteomes" id="UP000242469"/>
    </source>
</evidence>
<dbReference type="InterPro" id="IPR006143">
    <property type="entry name" value="RND_pump_MFP"/>
</dbReference>
<keyword evidence="3" id="KW-0175">Coiled coil</keyword>
<feature type="domain" description="Multidrug resistance protein MdtA-like alpha-helical hairpin" evidence="6">
    <location>
        <begin position="112"/>
        <end position="179"/>
    </location>
</feature>
<dbReference type="GO" id="GO:0030313">
    <property type="term" value="C:cell envelope"/>
    <property type="evidence" value="ECO:0007669"/>
    <property type="project" value="UniProtKB-SubCell"/>
</dbReference>
<feature type="coiled-coil region" evidence="3">
    <location>
        <begin position="110"/>
        <end position="168"/>
    </location>
</feature>
<keyword evidence="5" id="KW-0732">Signal</keyword>
<feature type="region of interest" description="Disordered" evidence="4">
    <location>
        <begin position="363"/>
        <end position="390"/>
    </location>
</feature>
<dbReference type="PANTHER" id="PTHR30158">
    <property type="entry name" value="ACRA/E-RELATED COMPONENT OF DRUG EFFLUX TRANSPORTER"/>
    <property type="match status" value="1"/>
</dbReference>
<dbReference type="Pfam" id="PF25944">
    <property type="entry name" value="Beta-barrel_RND"/>
    <property type="match status" value="1"/>
</dbReference>
<dbReference type="GO" id="GO:0022857">
    <property type="term" value="F:transmembrane transporter activity"/>
    <property type="evidence" value="ECO:0007669"/>
    <property type="project" value="InterPro"/>
</dbReference>
<dbReference type="Gene3D" id="1.10.287.470">
    <property type="entry name" value="Helix hairpin bin"/>
    <property type="match status" value="1"/>
</dbReference>
<evidence type="ECO:0000313" key="10">
    <source>
        <dbReference type="EMBL" id="SEB08836.1"/>
    </source>
</evidence>
<feature type="domain" description="Multidrug resistance protein MdtA-like beta-barrel" evidence="8">
    <location>
        <begin position="214"/>
        <end position="302"/>
    </location>
</feature>
<comment type="subcellular location">
    <subcellularLocation>
        <location evidence="1">Cell inner membrane</location>
        <topology evidence="1">Lipid-anchor</topology>
    </subcellularLocation>
</comment>
<dbReference type="GO" id="GO:0005886">
    <property type="term" value="C:plasma membrane"/>
    <property type="evidence" value="ECO:0007669"/>
    <property type="project" value="TreeGrafter"/>
</dbReference>
<dbReference type="PROSITE" id="PS51257">
    <property type="entry name" value="PROKAR_LIPOPROTEIN"/>
    <property type="match status" value="1"/>
</dbReference>
<dbReference type="EMBL" id="FNRJ01000016">
    <property type="protein sequence ID" value="SEB08836.1"/>
    <property type="molecule type" value="Genomic_DNA"/>
</dbReference>
<dbReference type="InterPro" id="IPR058627">
    <property type="entry name" value="MdtA-like_C"/>
</dbReference>
<feature type="signal peptide" evidence="5">
    <location>
        <begin position="1"/>
        <end position="22"/>
    </location>
</feature>
<organism evidence="10 11">
    <name type="scientific">Marinobacterium iners DSM 11526</name>
    <dbReference type="NCBI Taxonomy" id="1122198"/>
    <lineage>
        <taxon>Bacteria</taxon>
        <taxon>Pseudomonadati</taxon>
        <taxon>Pseudomonadota</taxon>
        <taxon>Gammaproteobacteria</taxon>
        <taxon>Oceanospirillales</taxon>
        <taxon>Oceanospirillaceae</taxon>
        <taxon>Marinobacterium</taxon>
    </lineage>
</organism>
<evidence type="ECO:0000259" key="7">
    <source>
        <dbReference type="Pfam" id="PF25917"/>
    </source>
</evidence>
<dbReference type="SUPFAM" id="SSF111369">
    <property type="entry name" value="HlyD-like secretion proteins"/>
    <property type="match status" value="1"/>
</dbReference>
<evidence type="ECO:0000256" key="1">
    <source>
        <dbReference type="ARBA" id="ARBA00004519"/>
    </source>
</evidence>
<dbReference type="Pfam" id="PF25876">
    <property type="entry name" value="HH_MFP_RND"/>
    <property type="match status" value="1"/>
</dbReference>
<evidence type="ECO:0000259" key="9">
    <source>
        <dbReference type="Pfam" id="PF25967"/>
    </source>
</evidence>
<evidence type="ECO:0000259" key="8">
    <source>
        <dbReference type="Pfam" id="PF25944"/>
    </source>
</evidence>
<proteinExistence type="inferred from homology"/>
<gene>
    <name evidence="10" type="ORF">SAMN02745729_11661</name>
</gene>
<dbReference type="GO" id="GO:0046677">
    <property type="term" value="P:response to antibiotic"/>
    <property type="evidence" value="ECO:0007669"/>
    <property type="project" value="TreeGrafter"/>
</dbReference>
<sequence>MKTAFHTGRAVLLALAASLLVACGSDEAPQSAAAPGGQALPPVTTEVLTVKRQDIPLQKSYSSLLRSDDEVTLVARVTGVLETRQFEQGDWVEQGDLLYTIEPELYQARVNERAADLKSAQAELDRARRDAERYQQLLSRNSVSRQQVDQAEAEQSVAQARVAQAEAALASARIDLNYTQVKAPVAGMVGLSQINLGNLVNAGSELVTITPLDPLEVRFQLPQRDAFELRKQLAVGETDIREIRASLQLAGNNGTQSLTLQGQMDFLGSRVDESTSTVQASARFENPDAQVLPGQFVRVSIEGLKRFNVIAVPEIAVTQGLMGPQVFVIDEEGKARAQAVQLGEIAGEWQIILEGLEEGVQVVSGDPSDIKPGTPIQAAADEAAEEANAE</sequence>
<dbReference type="Pfam" id="PF25967">
    <property type="entry name" value="RND-MFP_C"/>
    <property type="match status" value="1"/>
</dbReference>
<evidence type="ECO:0000256" key="4">
    <source>
        <dbReference type="SAM" id="MobiDB-lite"/>
    </source>
</evidence>
<evidence type="ECO:0000256" key="2">
    <source>
        <dbReference type="ARBA" id="ARBA00009477"/>
    </source>
</evidence>
<name>A0A1H4GGV4_9GAMM</name>
<dbReference type="STRING" id="1122198.SAMN02745729_11661"/>
<dbReference type="Gene3D" id="2.40.50.100">
    <property type="match status" value="1"/>
</dbReference>
<dbReference type="OrthoDB" id="9800613at2"/>
<dbReference type="InterPro" id="IPR058624">
    <property type="entry name" value="MdtA-like_HH"/>
</dbReference>
<dbReference type="Proteomes" id="UP000242469">
    <property type="component" value="Unassembled WGS sequence"/>
</dbReference>
<evidence type="ECO:0000259" key="6">
    <source>
        <dbReference type="Pfam" id="PF25876"/>
    </source>
</evidence>
<reference evidence="11" key="1">
    <citation type="submission" date="2016-10" db="EMBL/GenBank/DDBJ databases">
        <authorList>
            <person name="Varghese N."/>
            <person name="Submissions S."/>
        </authorList>
    </citation>
    <scope>NUCLEOTIDE SEQUENCE [LARGE SCALE GENOMIC DNA]</scope>
    <source>
        <strain evidence="11">DSM 11526</strain>
    </source>
</reference>
<keyword evidence="11" id="KW-1185">Reference proteome</keyword>
<dbReference type="Gene3D" id="2.40.30.170">
    <property type="match status" value="1"/>
</dbReference>
<dbReference type="NCBIfam" id="TIGR01730">
    <property type="entry name" value="RND_mfp"/>
    <property type="match status" value="1"/>
</dbReference>
<dbReference type="Gene3D" id="2.40.420.20">
    <property type="match status" value="1"/>
</dbReference>
<accession>A0A1H4GGV4</accession>
<feature type="domain" description="Multidrug resistance protein MdtA-like C-terminal permuted SH3" evidence="9">
    <location>
        <begin position="308"/>
        <end position="363"/>
    </location>
</feature>